<dbReference type="InterPro" id="IPR036567">
    <property type="entry name" value="RHF-like"/>
</dbReference>
<evidence type="ECO:0000313" key="1">
    <source>
        <dbReference type="EMBL" id="MDX6807401.1"/>
    </source>
</evidence>
<dbReference type="Proteomes" id="UP001274321">
    <property type="component" value="Unassembled WGS sequence"/>
</dbReference>
<dbReference type="SUPFAM" id="SSF50249">
    <property type="entry name" value="Nucleic acid-binding proteins"/>
    <property type="match status" value="1"/>
</dbReference>
<dbReference type="CDD" id="cd00552">
    <property type="entry name" value="RaiA"/>
    <property type="match status" value="1"/>
</dbReference>
<dbReference type="InterPro" id="IPR012340">
    <property type="entry name" value="NA-bd_OB-fold"/>
</dbReference>
<dbReference type="Pfam" id="PF02482">
    <property type="entry name" value="Ribosomal_S30AE"/>
    <property type="match status" value="1"/>
</dbReference>
<accession>A0ABU4RS18</accession>
<comment type="caution">
    <text evidence="1">The sequence shown here is derived from an EMBL/GenBank/DDBJ whole genome shotgun (WGS) entry which is preliminary data.</text>
</comment>
<evidence type="ECO:0000313" key="2">
    <source>
        <dbReference type="Proteomes" id="UP001274321"/>
    </source>
</evidence>
<dbReference type="InterPro" id="IPR003489">
    <property type="entry name" value="RHF/RaiA"/>
</dbReference>
<name>A0ABU4RS18_9HYPH</name>
<dbReference type="SUPFAM" id="SSF69754">
    <property type="entry name" value="Ribosome binding protein Y (YfiA homologue)"/>
    <property type="match status" value="1"/>
</dbReference>
<organism evidence="1 2">
    <name type="scientific">Terrihabitans rhizophilus</name>
    <dbReference type="NCBI Taxonomy" id="3092662"/>
    <lineage>
        <taxon>Bacteria</taxon>
        <taxon>Pseudomonadati</taxon>
        <taxon>Pseudomonadota</taxon>
        <taxon>Alphaproteobacteria</taxon>
        <taxon>Hyphomicrobiales</taxon>
        <taxon>Terrihabitans</taxon>
    </lineage>
</organism>
<dbReference type="Gene3D" id="3.30.160.100">
    <property type="entry name" value="Ribosome hibernation promotion factor-like"/>
    <property type="match status" value="1"/>
</dbReference>
<proteinExistence type="predicted"/>
<gene>
    <name evidence="1" type="ORF">SCD90_15120</name>
</gene>
<dbReference type="EMBL" id="JAXAFJ010000011">
    <property type="protein sequence ID" value="MDX6807401.1"/>
    <property type="molecule type" value="Genomic_DNA"/>
</dbReference>
<dbReference type="RefSeq" id="WP_319845525.1">
    <property type="nucleotide sequence ID" value="NZ_JAXAFJ010000011.1"/>
</dbReference>
<protein>
    <submittedName>
        <fullName evidence="1">HPF/RaiA family ribosome-associated protein</fullName>
    </submittedName>
</protein>
<dbReference type="Gene3D" id="2.40.50.140">
    <property type="entry name" value="Nucleic acid-binding proteins"/>
    <property type="match status" value="1"/>
</dbReference>
<keyword evidence="2" id="KW-1185">Reference proteome</keyword>
<reference evidence="1 2" key="1">
    <citation type="submission" date="2023-11" db="EMBL/GenBank/DDBJ databases">
        <authorList>
            <person name="Bao R."/>
        </authorList>
    </citation>
    <scope>NUCLEOTIDE SEQUENCE [LARGE SCALE GENOMIC DNA]</scope>
    <source>
        <strain evidence="1 2">PJ23</strain>
    </source>
</reference>
<sequence>MQIPVEITFHNIQHSDWVEEAIREKIARLEKLFDRLVTCRVRVERRATNATNSIPPVVRIEVGVPGHKDLVVSHEPEHLQQKFQDPDMRNAINEAFRIAERQLLDFKEQLKGRTKAPLHDGANQFLGQVAEMAPEADHGFLLTKEGGLLYFHRNSLLTGDFDSLKRGDEVHYVEDLGDTGPIASKVRVKESA</sequence>